<comment type="pathway">
    <text evidence="1 9 11">Cofactor biosynthesis; thiamine diphosphate biosynthesis; thiamine phosphate from 4-amino-2-methyl-5-diphosphomethylpyrimidine and 4-methyl-5-(2-phosphoethyl)-thiazole: step 1/1.</text>
</comment>
<evidence type="ECO:0000256" key="7">
    <source>
        <dbReference type="ARBA" id="ARBA00047851"/>
    </source>
</evidence>
<evidence type="ECO:0000256" key="6">
    <source>
        <dbReference type="ARBA" id="ARBA00047334"/>
    </source>
</evidence>
<evidence type="ECO:0000256" key="8">
    <source>
        <dbReference type="ARBA" id="ARBA00047883"/>
    </source>
</evidence>
<comment type="catalytic activity">
    <reaction evidence="8 9 10">
        <text>2-[(2R,5Z)-2-carboxy-4-methylthiazol-5(2H)-ylidene]ethyl phosphate + 4-amino-2-methyl-5-(diphosphooxymethyl)pyrimidine + 2 H(+) = thiamine phosphate + CO2 + diphosphate</text>
        <dbReference type="Rhea" id="RHEA:47844"/>
        <dbReference type="ChEBI" id="CHEBI:15378"/>
        <dbReference type="ChEBI" id="CHEBI:16526"/>
        <dbReference type="ChEBI" id="CHEBI:33019"/>
        <dbReference type="ChEBI" id="CHEBI:37575"/>
        <dbReference type="ChEBI" id="CHEBI:57841"/>
        <dbReference type="ChEBI" id="CHEBI:62899"/>
        <dbReference type="EC" id="2.5.1.3"/>
    </reaction>
</comment>
<comment type="catalytic activity">
    <reaction evidence="6 9 10">
        <text>4-methyl-5-(2-phosphooxyethyl)-thiazole + 4-amino-2-methyl-5-(diphosphooxymethyl)pyrimidine + H(+) = thiamine phosphate + diphosphate</text>
        <dbReference type="Rhea" id="RHEA:22328"/>
        <dbReference type="ChEBI" id="CHEBI:15378"/>
        <dbReference type="ChEBI" id="CHEBI:33019"/>
        <dbReference type="ChEBI" id="CHEBI:37575"/>
        <dbReference type="ChEBI" id="CHEBI:57841"/>
        <dbReference type="ChEBI" id="CHEBI:58296"/>
        <dbReference type="EC" id="2.5.1.3"/>
    </reaction>
</comment>
<feature type="binding site" evidence="9">
    <location>
        <position position="99"/>
    </location>
    <ligand>
        <name>4-amino-2-methyl-5-(diphosphooxymethyl)pyrimidine</name>
        <dbReference type="ChEBI" id="CHEBI:57841"/>
    </ligand>
</feature>
<evidence type="ECO:0000313" key="13">
    <source>
        <dbReference type="EMBL" id="UOG76394.1"/>
    </source>
</evidence>
<dbReference type="Proteomes" id="UP000831113">
    <property type="component" value="Chromosome"/>
</dbReference>
<keyword evidence="3 9" id="KW-0479">Metal-binding</keyword>
<dbReference type="InterPro" id="IPR013785">
    <property type="entry name" value="Aldolase_TIM"/>
</dbReference>
<feature type="binding site" evidence="9">
    <location>
        <position position="161"/>
    </location>
    <ligand>
        <name>2-[(2R,5Z)-2-carboxy-4-methylthiazol-5(2H)-ylidene]ethyl phosphate</name>
        <dbReference type="ChEBI" id="CHEBI:62899"/>
    </ligand>
</feature>
<evidence type="ECO:0000256" key="2">
    <source>
        <dbReference type="ARBA" id="ARBA00022679"/>
    </source>
</evidence>
<comment type="function">
    <text evidence="9">Condenses 4-methyl-5-(beta-hydroxyethyl)thiazole monophosphate (THZ-P) and 2-methyl-4-amino-5-hydroxymethyl pyrimidine pyrophosphate (HMP-PP) to form thiamine monophosphate (TMP).</text>
</comment>
<keyword evidence="5 9" id="KW-0784">Thiamine biosynthesis</keyword>
<feature type="binding site" evidence="9">
    <location>
        <position position="80"/>
    </location>
    <ligand>
        <name>Mg(2+)</name>
        <dbReference type="ChEBI" id="CHEBI:18420"/>
    </ligand>
</feature>
<feature type="binding site" evidence="9">
    <location>
        <position position="128"/>
    </location>
    <ligand>
        <name>4-amino-2-methyl-5-(diphosphooxymethyl)pyrimidine</name>
        <dbReference type="ChEBI" id="CHEBI:57841"/>
    </ligand>
</feature>
<protein>
    <recommendedName>
        <fullName evidence="9">Thiamine-phosphate synthase</fullName>
        <shortName evidence="9">TP synthase</shortName>
        <shortName evidence="9">TPS</shortName>
        <ecNumber evidence="9">2.5.1.3</ecNumber>
    </recommendedName>
    <alternativeName>
        <fullName evidence="9">Thiamine-phosphate pyrophosphorylase</fullName>
        <shortName evidence="9">TMP pyrophosphorylase</shortName>
        <shortName evidence="9">TMP-PPase</shortName>
    </alternativeName>
</protein>
<dbReference type="Gene3D" id="3.20.20.70">
    <property type="entry name" value="Aldolase class I"/>
    <property type="match status" value="1"/>
</dbReference>
<keyword evidence="14" id="KW-1185">Reference proteome</keyword>
<proteinExistence type="inferred from homology"/>
<feature type="binding site" evidence="9">
    <location>
        <position position="61"/>
    </location>
    <ligand>
        <name>Mg(2+)</name>
        <dbReference type="ChEBI" id="CHEBI:18420"/>
    </ligand>
</feature>
<dbReference type="PANTHER" id="PTHR20857:SF15">
    <property type="entry name" value="THIAMINE-PHOSPHATE SYNTHASE"/>
    <property type="match status" value="1"/>
</dbReference>
<evidence type="ECO:0000313" key="14">
    <source>
        <dbReference type="Proteomes" id="UP000831113"/>
    </source>
</evidence>
<dbReference type="NCBIfam" id="NF000736">
    <property type="entry name" value="PRK00043.2-3"/>
    <property type="match status" value="1"/>
</dbReference>
<dbReference type="InterPro" id="IPR022998">
    <property type="entry name" value="ThiamineP_synth_TenI"/>
</dbReference>
<comment type="cofactor">
    <cofactor evidence="9">
        <name>Mg(2+)</name>
        <dbReference type="ChEBI" id="CHEBI:18420"/>
    </cofactor>
    <text evidence="9">Binds 1 Mg(2+) ion per subunit.</text>
</comment>
<feature type="binding site" evidence="9">
    <location>
        <begin position="28"/>
        <end position="32"/>
    </location>
    <ligand>
        <name>4-amino-2-methyl-5-(diphosphooxymethyl)pyrimidine</name>
        <dbReference type="ChEBI" id="CHEBI:57841"/>
    </ligand>
</feature>
<dbReference type="GO" id="GO:0004789">
    <property type="term" value="F:thiamine-phosphate diphosphorylase activity"/>
    <property type="evidence" value="ECO:0007669"/>
    <property type="project" value="UniProtKB-EC"/>
</dbReference>
<evidence type="ECO:0000256" key="11">
    <source>
        <dbReference type="RuleBase" id="RU004253"/>
    </source>
</evidence>
<evidence type="ECO:0000256" key="4">
    <source>
        <dbReference type="ARBA" id="ARBA00022842"/>
    </source>
</evidence>
<evidence type="ECO:0000256" key="9">
    <source>
        <dbReference type="HAMAP-Rule" id="MF_00097"/>
    </source>
</evidence>
<dbReference type="EC" id="2.5.1.3" evidence="9"/>
<comment type="similarity">
    <text evidence="9 10">Belongs to the thiamine-phosphate synthase family.</text>
</comment>
<feature type="binding site" evidence="9">
    <location>
        <position position="60"/>
    </location>
    <ligand>
        <name>4-amino-2-methyl-5-(diphosphooxymethyl)pyrimidine</name>
        <dbReference type="ChEBI" id="CHEBI:57841"/>
    </ligand>
</feature>
<dbReference type="SUPFAM" id="SSF51391">
    <property type="entry name" value="Thiamin phosphate synthase"/>
    <property type="match status" value="1"/>
</dbReference>
<dbReference type="HAMAP" id="MF_00097">
    <property type="entry name" value="TMP_synthase"/>
    <property type="match status" value="1"/>
</dbReference>
<comment type="caution">
    <text evidence="9">Lacks conserved residue(s) required for the propagation of feature annotation.</text>
</comment>
<organism evidence="13 14">
    <name type="scientific">Hymenobacter tibetensis</name>
    <dbReference type="NCBI Taxonomy" id="497967"/>
    <lineage>
        <taxon>Bacteria</taxon>
        <taxon>Pseudomonadati</taxon>
        <taxon>Bacteroidota</taxon>
        <taxon>Cytophagia</taxon>
        <taxon>Cytophagales</taxon>
        <taxon>Hymenobacteraceae</taxon>
        <taxon>Hymenobacter</taxon>
    </lineage>
</organism>
<feature type="domain" description="Thiamine phosphate synthase/TenI" evidence="12">
    <location>
        <begin position="11"/>
        <end position="184"/>
    </location>
</feature>
<reference evidence="13 14" key="1">
    <citation type="submission" date="2022-03" db="EMBL/GenBank/DDBJ databases">
        <title>Hymenobactersp. isolated from the air.</title>
        <authorList>
            <person name="Won M."/>
            <person name="Kwon S.-W."/>
        </authorList>
    </citation>
    <scope>NUCLEOTIDE SEQUENCE [LARGE SCALE GENOMIC DNA]</scope>
    <source>
        <strain evidence="13 14">KACC 21982</strain>
    </source>
</reference>
<keyword evidence="4 9" id="KW-0460">Magnesium</keyword>
<sequence>MHISKLHFIAATAQQAEQACAGGVRWVQLRVKNTPAAEWEALARATQQVCQRYGATLIINDNPALAQTIGADGVHLGKEDMDPTAARVLLGAAPIIGGTANTFADIERLAAAGVNYIGLGPLRFTTTKQNLSPILGLGGYETLLGQCWAAGLTVPVVAIGGILLSDVAALLGVGLHGVALSGAISHAPDPAAEAALFLDQLHPHAINS</sequence>
<name>A0ABY4D5E3_9BACT</name>
<evidence type="ECO:0000256" key="1">
    <source>
        <dbReference type="ARBA" id="ARBA00005165"/>
    </source>
</evidence>
<dbReference type="InterPro" id="IPR034291">
    <property type="entry name" value="TMP_synthase"/>
</dbReference>
<accession>A0ABY4D5E3</accession>
<dbReference type="NCBIfam" id="TIGR00693">
    <property type="entry name" value="thiE"/>
    <property type="match status" value="1"/>
</dbReference>
<gene>
    <name evidence="9" type="primary">thiE</name>
    <name evidence="13" type="ORF">MTX78_07280</name>
</gene>
<dbReference type="PANTHER" id="PTHR20857">
    <property type="entry name" value="THIAMINE-PHOSPHATE PYROPHOSPHORYLASE"/>
    <property type="match status" value="1"/>
</dbReference>
<evidence type="ECO:0000259" key="12">
    <source>
        <dbReference type="Pfam" id="PF02581"/>
    </source>
</evidence>
<evidence type="ECO:0000256" key="5">
    <source>
        <dbReference type="ARBA" id="ARBA00022977"/>
    </source>
</evidence>
<dbReference type="EMBL" id="CP094669">
    <property type="protein sequence ID" value="UOG76394.1"/>
    <property type="molecule type" value="Genomic_DNA"/>
</dbReference>
<dbReference type="CDD" id="cd00564">
    <property type="entry name" value="TMP_TenI"/>
    <property type="match status" value="1"/>
</dbReference>
<evidence type="ECO:0000256" key="10">
    <source>
        <dbReference type="RuleBase" id="RU003826"/>
    </source>
</evidence>
<dbReference type="Pfam" id="PF02581">
    <property type="entry name" value="TMP-TENI"/>
    <property type="match status" value="1"/>
</dbReference>
<feature type="binding site" evidence="9">
    <location>
        <begin position="125"/>
        <end position="127"/>
    </location>
    <ligand>
        <name>2-[(2R,5Z)-2-carboxy-4-methylthiazol-5(2H)-ylidene]ethyl phosphate</name>
        <dbReference type="ChEBI" id="CHEBI:62899"/>
    </ligand>
</feature>
<dbReference type="RefSeq" id="WP_243801271.1">
    <property type="nucleotide sequence ID" value="NZ_CP094669.1"/>
</dbReference>
<keyword evidence="2 9" id="KW-0808">Transferase</keyword>
<dbReference type="InterPro" id="IPR036206">
    <property type="entry name" value="ThiamineP_synth_sf"/>
</dbReference>
<comment type="catalytic activity">
    <reaction evidence="7 9 10">
        <text>2-(2-carboxy-4-methylthiazol-5-yl)ethyl phosphate + 4-amino-2-methyl-5-(diphosphooxymethyl)pyrimidine + 2 H(+) = thiamine phosphate + CO2 + diphosphate</text>
        <dbReference type="Rhea" id="RHEA:47848"/>
        <dbReference type="ChEBI" id="CHEBI:15378"/>
        <dbReference type="ChEBI" id="CHEBI:16526"/>
        <dbReference type="ChEBI" id="CHEBI:33019"/>
        <dbReference type="ChEBI" id="CHEBI:37575"/>
        <dbReference type="ChEBI" id="CHEBI:57841"/>
        <dbReference type="ChEBI" id="CHEBI:62890"/>
        <dbReference type="EC" id="2.5.1.3"/>
    </reaction>
</comment>
<evidence type="ECO:0000256" key="3">
    <source>
        <dbReference type="ARBA" id="ARBA00022723"/>
    </source>
</evidence>